<dbReference type="AlphaFoldDB" id="A0A7S4N181"/>
<dbReference type="InterPro" id="IPR045866">
    <property type="entry name" value="FAM210A/B-like"/>
</dbReference>
<accession>A0A7S4N181</accession>
<name>A0A7S4N181_9STRA</name>
<dbReference type="EMBL" id="HBKQ01037166">
    <property type="protein sequence ID" value="CAE2258819.1"/>
    <property type="molecule type" value="Transcribed_RNA"/>
</dbReference>
<protein>
    <recommendedName>
        <fullName evidence="2">DUF1279 domain-containing protein</fullName>
    </recommendedName>
</protein>
<evidence type="ECO:0008006" key="2">
    <source>
        <dbReference type="Google" id="ProtNLM"/>
    </source>
</evidence>
<sequence>MWYAISTRSGAALWQHGSRGFQTLSASNNILVGSGGLGRSFLPFATARSADKGIEIGGLRRHYSAISKEEEEAEKQRVSGLSQYQKEMELRDFDAQIAKLNTLRGINTGELYTLRGKFKALARDYGVGFMVWYWCIWTSTCALTYAAIEIGGVDAIELLARADKWTGWDISTKVDPTLGTIGLTVAVNELLEPLRLPIVVSTTKPVVDFFTKRY</sequence>
<reference evidence="1" key="1">
    <citation type="submission" date="2021-01" db="EMBL/GenBank/DDBJ databases">
        <authorList>
            <person name="Corre E."/>
            <person name="Pelletier E."/>
            <person name="Niang G."/>
            <person name="Scheremetjew M."/>
            <person name="Finn R."/>
            <person name="Kale V."/>
            <person name="Holt S."/>
            <person name="Cochrane G."/>
            <person name="Meng A."/>
            <person name="Brown T."/>
            <person name="Cohen L."/>
        </authorList>
    </citation>
    <scope>NUCLEOTIDE SEQUENCE</scope>
    <source>
        <strain evidence="1">Isolate 1302-5</strain>
    </source>
</reference>
<gene>
    <name evidence="1" type="ORF">OAUR00152_LOCUS25642</name>
</gene>
<dbReference type="PANTHER" id="PTHR21377:SF0">
    <property type="entry name" value="PROTEIN FAM210B, MITOCHONDRIAL"/>
    <property type="match status" value="1"/>
</dbReference>
<dbReference type="GO" id="GO:0005739">
    <property type="term" value="C:mitochondrion"/>
    <property type="evidence" value="ECO:0007669"/>
    <property type="project" value="TreeGrafter"/>
</dbReference>
<organism evidence="1">
    <name type="scientific">Odontella aurita</name>
    <dbReference type="NCBI Taxonomy" id="265563"/>
    <lineage>
        <taxon>Eukaryota</taxon>
        <taxon>Sar</taxon>
        <taxon>Stramenopiles</taxon>
        <taxon>Ochrophyta</taxon>
        <taxon>Bacillariophyta</taxon>
        <taxon>Mediophyceae</taxon>
        <taxon>Biddulphiophycidae</taxon>
        <taxon>Eupodiscales</taxon>
        <taxon>Odontellaceae</taxon>
        <taxon>Odontella</taxon>
    </lineage>
</organism>
<proteinExistence type="predicted"/>
<evidence type="ECO:0000313" key="1">
    <source>
        <dbReference type="EMBL" id="CAE2258819.1"/>
    </source>
</evidence>
<dbReference type="PANTHER" id="PTHR21377">
    <property type="entry name" value="PROTEIN FAM210B, MITOCHONDRIAL"/>
    <property type="match status" value="1"/>
</dbReference>